<dbReference type="CDD" id="cd01657">
    <property type="entry name" value="Ribosomal_L7_archeal_euk"/>
    <property type="match status" value="1"/>
</dbReference>
<proteinExistence type="inferred from homology"/>
<accession>A0A2D6LP87</accession>
<evidence type="ECO:0000259" key="5">
    <source>
        <dbReference type="Pfam" id="PF00327"/>
    </source>
</evidence>
<evidence type="ECO:0000256" key="3">
    <source>
        <dbReference type="ARBA" id="ARBA00023274"/>
    </source>
</evidence>
<dbReference type="SUPFAM" id="SSF55129">
    <property type="entry name" value="Ribosomal protein L30p/L7e"/>
    <property type="match status" value="1"/>
</dbReference>
<dbReference type="InterPro" id="IPR039699">
    <property type="entry name" value="Ribosomal_uL30"/>
</dbReference>
<dbReference type="InterPro" id="IPR036919">
    <property type="entry name" value="Ribo_uL30_ferredoxin-like_sf"/>
</dbReference>
<name>A0A2D6LP87_9ARCH</name>
<dbReference type="Pfam" id="PF00327">
    <property type="entry name" value="Ribosomal_L30"/>
    <property type="match status" value="1"/>
</dbReference>
<keyword evidence="2 4" id="KW-0689">Ribosomal protein</keyword>
<dbReference type="HAMAP" id="MF_01371_A">
    <property type="entry name" value="Ribosomal_uL30_A"/>
    <property type="match status" value="1"/>
</dbReference>
<dbReference type="NCBIfam" id="NF004711">
    <property type="entry name" value="PRK06049.1"/>
    <property type="match status" value="1"/>
</dbReference>
<evidence type="ECO:0000313" key="6">
    <source>
        <dbReference type="EMBL" id="MAG18019.1"/>
    </source>
</evidence>
<dbReference type="GO" id="GO:0003735">
    <property type="term" value="F:structural constituent of ribosome"/>
    <property type="evidence" value="ECO:0007669"/>
    <property type="project" value="UniProtKB-UniRule"/>
</dbReference>
<evidence type="ECO:0000256" key="1">
    <source>
        <dbReference type="ARBA" id="ARBA00007594"/>
    </source>
</evidence>
<dbReference type="GO" id="GO:0003723">
    <property type="term" value="F:RNA binding"/>
    <property type="evidence" value="ECO:0007669"/>
    <property type="project" value="TreeGrafter"/>
</dbReference>
<dbReference type="InterPro" id="IPR005997">
    <property type="entry name" value="Ribosomal_uL30_arc"/>
</dbReference>
<dbReference type="InterPro" id="IPR035808">
    <property type="entry name" value="Ribosomal_uL30_euk_arc"/>
</dbReference>
<feature type="domain" description="Large ribosomal subunit protein uL30-like ferredoxin-like fold" evidence="5">
    <location>
        <begin position="2"/>
        <end position="52"/>
    </location>
</feature>
<dbReference type="Gene3D" id="3.30.1390.20">
    <property type="entry name" value="Ribosomal protein L30, ferredoxin-like fold domain"/>
    <property type="match status" value="1"/>
</dbReference>
<reference evidence="7" key="1">
    <citation type="submission" date="2017-09" db="EMBL/GenBank/DDBJ databases">
        <title>The Reconstruction of 2,631 Draft Metagenome-Assembled Genomes from the Global Oceans.</title>
        <authorList>
            <person name="Tully B.J."/>
            <person name="Graham E.D."/>
            <person name="Heidelberg J.F."/>
        </authorList>
    </citation>
    <scope>NUCLEOTIDE SEQUENCE [LARGE SCALE GENOMIC DNA]</scope>
</reference>
<dbReference type="InterPro" id="IPR018038">
    <property type="entry name" value="Ribosomal_uL30_CS"/>
</dbReference>
<dbReference type="GO" id="GO:0006412">
    <property type="term" value="P:translation"/>
    <property type="evidence" value="ECO:0007669"/>
    <property type="project" value="UniProtKB-UniRule"/>
</dbReference>
<dbReference type="PANTHER" id="PTHR11524">
    <property type="entry name" value="60S RIBOSOMAL PROTEIN L7"/>
    <property type="match status" value="1"/>
</dbReference>
<dbReference type="GO" id="GO:0000463">
    <property type="term" value="P:maturation of LSU-rRNA from tricistronic rRNA transcript (SSU-rRNA, 5.8S rRNA, LSU-rRNA)"/>
    <property type="evidence" value="ECO:0007669"/>
    <property type="project" value="TreeGrafter"/>
</dbReference>
<comment type="similarity">
    <text evidence="1 4">Belongs to the universal ribosomal protein uL30 family.</text>
</comment>
<comment type="caution">
    <text evidence="6">The sequence shown here is derived from an EMBL/GenBank/DDBJ whole genome shotgun (WGS) entry which is preliminary data.</text>
</comment>
<dbReference type="GO" id="GO:0022625">
    <property type="term" value="C:cytosolic large ribosomal subunit"/>
    <property type="evidence" value="ECO:0007669"/>
    <property type="project" value="UniProtKB-UniRule"/>
</dbReference>
<dbReference type="Proteomes" id="UP000226712">
    <property type="component" value="Unassembled WGS sequence"/>
</dbReference>
<dbReference type="AlphaFoldDB" id="A0A2D6LP87"/>
<dbReference type="Gene3D" id="1.10.15.30">
    <property type="match status" value="1"/>
</dbReference>
<evidence type="ECO:0000256" key="4">
    <source>
        <dbReference type="HAMAP-Rule" id="MF_01371"/>
    </source>
</evidence>
<protein>
    <recommendedName>
        <fullName evidence="4">Large ribosomal subunit protein uL30</fullName>
    </recommendedName>
</protein>
<dbReference type="InterPro" id="IPR016082">
    <property type="entry name" value="Ribosomal_uL30_ferredoxin-like"/>
</dbReference>
<evidence type="ECO:0000256" key="2">
    <source>
        <dbReference type="ARBA" id="ARBA00022980"/>
    </source>
</evidence>
<organism evidence="6 7">
    <name type="scientific">Candidatus Iainarchaeum sp</name>
    <dbReference type="NCBI Taxonomy" id="3101447"/>
    <lineage>
        <taxon>Archaea</taxon>
        <taxon>Candidatus Iainarchaeota</taxon>
        <taxon>Candidatus Iainarchaeia</taxon>
        <taxon>Candidatus Iainarchaeales</taxon>
        <taxon>Candidatus Iainarchaeaceae</taxon>
        <taxon>Candidatus Iainarchaeum</taxon>
    </lineage>
</organism>
<dbReference type="EMBL" id="NZBD01000004">
    <property type="protein sequence ID" value="MAG18019.1"/>
    <property type="molecule type" value="Genomic_DNA"/>
</dbReference>
<keyword evidence="3 4" id="KW-0687">Ribonucleoprotein</keyword>
<sequence length="153" mass="17361">MIAVIRIRGTVNVNPGLTYTMENLRLFRPNHMVLLKDDKSSKKMIEKIKDYVAFGEINEETLAKVLIKRGKLEGKKKVTLEFLKEKKINSFEELAKSIIEGKVKFKDLGIVPVIRLHPPRKGHKRAGIKKPFTVGGALGNRGEEINKLIVKMN</sequence>
<evidence type="ECO:0000313" key="7">
    <source>
        <dbReference type="Proteomes" id="UP000226712"/>
    </source>
</evidence>
<dbReference type="NCBIfam" id="TIGR01309">
    <property type="entry name" value="uL30_arch"/>
    <property type="match status" value="1"/>
</dbReference>
<dbReference type="PROSITE" id="PS00634">
    <property type="entry name" value="RIBOSOMAL_L30"/>
    <property type="match status" value="1"/>
</dbReference>
<dbReference type="PANTHER" id="PTHR11524:SF16">
    <property type="entry name" value="LARGE RIBOSOMAL SUBUNIT PROTEIN UL30"/>
    <property type="match status" value="1"/>
</dbReference>
<gene>
    <name evidence="4" type="primary">rpl30</name>
    <name evidence="6" type="ORF">CL944_00930</name>
</gene>
<comment type="subunit">
    <text evidence="4">Part of the 50S ribosomal subunit.</text>
</comment>